<evidence type="ECO:0000313" key="2">
    <source>
        <dbReference type="Proteomes" id="UP000001307"/>
    </source>
</evidence>
<dbReference type="AlphaFoldDB" id="E4XXB5"/>
<sequence length="88" mass="9877">MSIFLLFLSTLYGQPFLGVPFDLPDQEGNAVLNKRSPYFVKEQLNSMLNDCLVQAYTKSGPNMNIEVILDYMALCEKKATSSTHGQKI</sequence>
<accession>E4XXB5</accession>
<gene>
    <name evidence="1" type="ORF">GSOID_T00007297001</name>
</gene>
<dbReference type="InParanoid" id="E4XXB5"/>
<proteinExistence type="predicted"/>
<evidence type="ECO:0000313" key="1">
    <source>
        <dbReference type="EMBL" id="CBY14309.1"/>
    </source>
</evidence>
<organism evidence="1">
    <name type="scientific">Oikopleura dioica</name>
    <name type="common">Tunicate</name>
    <dbReference type="NCBI Taxonomy" id="34765"/>
    <lineage>
        <taxon>Eukaryota</taxon>
        <taxon>Metazoa</taxon>
        <taxon>Chordata</taxon>
        <taxon>Tunicata</taxon>
        <taxon>Appendicularia</taxon>
        <taxon>Copelata</taxon>
        <taxon>Oikopleuridae</taxon>
        <taxon>Oikopleura</taxon>
    </lineage>
</organism>
<name>E4XXB5_OIKDI</name>
<dbReference type="EMBL" id="FN653273">
    <property type="protein sequence ID" value="CBY14309.1"/>
    <property type="molecule type" value="Genomic_DNA"/>
</dbReference>
<reference evidence="1" key="1">
    <citation type="journal article" date="2010" name="Science">
        <title>Plasticity of animal genome architecture unmasked by rapid evolution of a pelagic tunicate.</title>
        <authorList>
            <person name="Denoeud F."/>
            <person name="Henriet S."/>
            <person name="Mungpakdee S."/>
            <person name="Aury J.M."/>
            <person name="Da Silva C."/>
            <person name="Brinkmann H."/>
            <person name="Mikhaleva J."/>
            <person name="Olsen L.C."/>
            <person name="Jubin C."/>
            <person name="Canestro C."/>
            <person name="Bouquet J.M."/>
            <person name="Danks G."/>
            <person name="Poulain J."/>
            <person name="Campsteijn C."/>
            <person name="Adamski M."/>
            <person name="Cross I."/>
            <person name="Yadetie F."/>
            <person name="Muffato M."/>
            <person name="Louis A."/>
            <person name="Butcher S."/>
            <person name="Tsagkogeorga G."/>
            <person name="Konrad A."/>
            <person name="Singh S."/>
            <person name="Jensen M.F."/>
            <person name="Cong E.H."/>
            <person name="Eikeseth-Otteraa H."/>
            <person name="Noel B."/>
            <person name="Anthouard V."/>
            <person name="Porcel B.M."/>
            <person name="Kachouri-Lafond R."/>
            <person name="Nishino A."/>
            <person name="Ugolini M."/>
            <person name="Chourrout P."/>
            <person name="Nishida H."/>
            <person name="Aasland R."/>
            <person name="Huzurbazar S."/>
            <person name="Westhof E."/>
            <person name="Delsuc F."/>
            <person name="Lehrach H."/>
            <person name="Reinhardt R."/>
            <person name="Weissenbach J."/>
            <person name="Roy S.W."/>
            <person name="Artiguenave F."/>
            <person name="Postlethwait J.H."/>
            <person name="Manak J.R."/>
            <person name="Thompson E.M."/>
            <person name="Jaillon O."/>
            <person name="Du Pasquier L."/>
            <person name="Boudinot P."/>
            <person name="Liberles D.A."/>
            <person name="Volff J.N."/>
            <person name="Philippe H."/>
            <person name="Lenhard B."/>
            <person name="Roest Crollius H."/>
            <person name="Wincker P."/>
            <person name="Chourrout D."/>
        </authorList>
    </citation>
    <scope>NUCLEOTIDE SEQUENCE [LARGE SCALE GENOMIC DNA]</scope>
</reference>
<keyword evidence="2" id="KW-1185">Reference proteome</keyword>
<dbReference type="Proteomes" id="UP000001307">
    <property type="component" value="Unassembled WGS sequence"/>
</dbReference>
<protein>
    <submittedName>
        <fullName evidence="1">Uncharacterized protein</fullName>
    </submittedName>
</protein>